<feature type="region of interest" description="Disordered" evidence="1">
    <location>
        <begin position="26"/>
        <end position="51"/>
    </location>
</feature>
<dbReference type="RefSeq" id="XP_001890365.1">
    <property type="nucleotide sequence ID" value="XM_001890330.1"/>
</dbReference>
<feature type="compositionally biased region" description="Basic and acidic residues" evidence="1">
    <location>
        <begin position="28"/>
        <end position="46"/>
    </location>
</feature>
<reference evidence="2 3" key="1">
    <citation type="journal article" date="2008" name="Nature">
        <title>The genome of Laccaria bicolor provides insights into mycorrhizal symbiosis.</title>
        <authorList>
            <person name="Martin F."/>
            <person name="Aerts A."/>
            <person name="Ahren D."/>
            <person name="Brun A."/>
            <person name="Danchin E.G.J."/>
            <person name="Duchaussoy F."/>
            <person name="Gibon J."/>
            <person name="Kohler A."/>
            <person name="Lindquist E."/>
            <person name="Pereda V."/>
            <person name="Salamov A."/>
            <person name="Shapiro H.J."/>
            <person name="Wuyts J."/>
            <person name="Blaudez D."/>
            <person name="Buee M."/>
            <person name="Brokstein P."/>
            <person name="Canbaeck B."/>
            <person name="Cohen D."/>
            <person name="Courty P.E."/>
            <person name="Coutinho P.M."/>
            <person name="Delaruelle C."/>
            <person name="Detter J.C."/>
            <person name="Deveau A."/>
            <person name="DiFazio S."/>
            <person name="Duplessis S."/>
            <person name="Fraissinet-Tachet L."/>
            <person name="Lucic E."/>
            <person name="Frey-Klett P."/>
            <person name="Fourrey C."/>
            <person name="Feussner I."/>
            <person name="Gay G."/>
            <person name="Grimwood J."/>
            <person name="Hoegger P.J."/>
            <person name="Jain P."/>
            <person name="Kilaru S."/>
            <person name="Labbe J."/>
            <person name="Lin Y.C."/>
            <person name="Legue V."/>
            <person name="Le Tacon F."/>
            <person name="Marmeisse R."/>
            <person name="Melayah D."/>
            <person name="Montanini B."/>
            <person name="Muratet M."/>
            <person name="Nehls U."/>
            <person name="Niculita-Hirzel H."/>
            <person name="Oudot-Le Secq M.P."/>
            <person name="Peter M."/>
            <person name="Quesneville H."/>
            <person name="Rajashekar B."/>
            <person name="Reich M."/>
            <person name="Rouhier N."/>
            <person name="Schmutz J."/>
            <person name="Yin T."/>
            <person name="Chalot M."/>
            <person name="Henrissat B."/>
            <person name="Kuees U."/>
            <person name="Lucas S."/>
            <person name="Van de Peer Y."/>
            <person name="Podila G.K."/>
            <person name="Polle A."/>
            <person name="Pukkila P.J."/>
            <person name="Richardson P.M."/>
            <person name="Rouze P."/>
            <person name="Sanders I.R."/>
            <person name="Stajich J.E."/>
            <person name="Tunlid A."/>
            <person name="Tuskan G."/>
            <person name="Grigoriev I.V."/>
        </authorList>
    </citation>
    <scope>NUCLEOTIDE SEQUENCE [LARGE SCALE GENOMIC DNA]</scope>
    <source>
        <strain evidence="3">S238N-H82 / ATCC MYA-4686</strain>
    </source>
</reference>
<dbReference type="HOGENOM" id="CLU_2622447_0_0_1"/>
<proteinExistence type="predicted"/>
<evidence type="ECO:0000313" key="3">
    <source>
        <dbReference type="Proteomes" id="UP000001194"/>
    </source>
</evidence>
<dbReference type="KEGG" id="lbc:LACBIDRAFT_318410"/>
<protein>
    <submittedName>
        <fullName evidence="2">Predicted protein</fullName>
    </submittedName>
</protein>
<evidence type="ECO:0000256" key="1">
    <source>
        <dbReference type="SAM" id="MobiDB-lite"/>
    </source>
</evidence>
<dbReference type="OrthoDB" id="10468342at2759"/>
<accession>B0E2G3</accession>
<dbReference type="GeneID" id="6086019"/>
<dbReference type="AlphaFoldDB" id="B0E2G3"/>
<name>B0E2G3_LACBS</name>
<evidence type="ECO:0000313" key="2">
    <source>
        <dbReference type="EMBL" id="EDQ98963.1"/>
    </source>
</evidence>
<gene>
    <name evidence="2" type="ORF">LACBIDRAFT_318410</name>
</gene>
<keyword evidence="3" id="KW-1185">Reference proteome</keyword>
<organism evidence="3">
    <name type="scientific">Laccaria bicolor (strain S238N-H82 / ATCC MYA-4686)</name>
    <name type="common">Bicoloured deceiver</name>
    <name type="synonym">Laccaria laccata var. bicolor</name>
    <dbReference type="NCBI Taxonomy" id="486041"/>
    <lineage>
        <taxon>Eukaryota</taxon>
        <taxon>Fungi</taxon>
        <taxon>Dikarya</taxon>
        <taxon>Basidiomycota</taxon>
        <taxon>Agaricomycotina</taxon>
        <taxon>Agaricomycetes</taxon>
        <taxon>Agaricomycetidae</taxon>
        <taxon>Agaricales</taxon>
        <taxon>Agaricineae</taxon>
        <taxon>Hydnangiaceae</taxon>
        <taxon>Laccaria</taxon>
    </lineage>
</organism>
<dbReference type="Proteomes" id="UP000001194">
    <property type="component" value="Unassembled WGS sequence"/>
</dbReference>
<sequence length="78" mass="8607">MSHSQTKFSPPALWINQSKHISSLFRRGSLDNSRRSPKIQKAEHGLGQEQSAHEITGGVFQVQAFGFVMPASQIDTPS</sequence>
<dbReference type="EMBL" id="DS547180">
    <property type="protein sequence ID" value="EDQ98963.1"/>
    <property type="molecule type" value="Genomic_DNA"/>
</dbReference>
<dbReference type="InParanoid" id="B0E2G3"/>